<keyword evidence="4" id="KW-0963">Cytoplasm</keyword>
<dbReference type="FunFam" id="1.10.3730.10:FF:000001">
    <property type="entry name" value="Pyrroline-5-carboxylate reductase"/>
    <property type="match status" value="1"/>
</dbReference>
<dbReference type="InterPro" id="IPR029036">
    <property type="entry name" value="P5CR_dimer"/>
</dbReference>
<dbReference type="InterPro" id="IPR036291">
    <property type="entry name" value="NAD(P)-bd_dom_sf"/>
</dbReference>
<evidence type="ECO:0000313" key="10">
    <source>
        <dbReference type="Proteomes" id="UP000001929"/>
    </source>
</evidence>
<keyword evidence="2 4" id="KW-0521">NADP</keyword>
<comment type="function">
    <text evidence="4">Catalyzes the reduction of 1-pyrroline-5-carboxylate (PCA) to L-proline.</text>
</comment>
<dbReference type="HAMAP" id="MF_01925">
    <property type="entry name" value="P5C_reductase"/>
    <property type="match status" value="1"/>
</dbReference>
<dbReference type="Pfam" id="PF14748">
    <property type="entry name" value="P5CR_dimer"/>
    <property type="match status" value="1"/>
</dbReference>
<comment type="subcellular location">
    <subcellularLocation>
        <location evidence="4">Cytoplasm</location>
    </subcellularLocation>
</comment>
<dbReference type="AlphaFoldDB" id="Q2RP69"/>
<dbReference type="Gene3D" id="3.40.50.720">
    <property type="entry name" value="NAD(P)-binding Rossmann-like Domain"/>
    <property type="match status" value="1"/>
</dbReference>
<evidence type="ECO:0000256" key="2">
    <source>
        <dbReference type="ARBA" id="ARBA00022857"/>
    </source>
</evidence>
<name>Q2RP69_RHORT</name>
<evidence type="ECO:0000259" key="8">
    <source>
        <dbReference type="Pfam" id="PF14748"/>
    </source>
</evidence>
<evidence type="ECO:0000256" key="1">
    <source>
        <dbReference type="ARBA" id="ARBA00005525"/>
    </source>
</evidence>
<dbReference type="InterPro" id="IPR028939">
    <property type="entry name" value="P5C_Rdtase_cat_N"/>
</dbReference>
<dbReference type="RefSeq" id="WP_011391029.1">
    <property type="nucleotide sequence ID" value="NC_007643.1"/>
</dbReference>
<evidence type="ECO:0000256" key="5">
    <source>
        <dbReference type="NCBIfam" id="TIGR00112"/>
    </source>
</evidence>
<dbReference type="GO" id="GO:0005737">
    <property type="term" value="C:cytoplasm"/>
    <property type="evidence" value="ECO:0007669"/>
    <property type="project" value="UniProtKB-SubCell"/>
</dbReference>
<dbReference type="Gene3D" id="1.10.3730.10">
    <property type="entry name" value="ProC C-terminal domain-like"/>
    <property type="match status" value="1"/>
</dbReference>
<accession>Q2RP69</accession>
<comment type="similarity">
    <text evidence="1 4">Belongs to the pyrroline-5-carboxylate reductase family.</text>
</comment>
<evidence type="ECO:0000256" key="3">
    <source>
        <dbReference type="ARBA" id="ARBA00023002"/>
    </source>
</evidence>
<dbReference type="GO" id="GO:0055129">
    <property type="term" value="P:L-proline biosynthetic process"/>
    <property type="evidence" value="ECO:0007669"/>
    <property type="project" value="UniProtKB-UniRule"/>
</dbReference>
<dbReference type="PANTHER" id="PTHR11645:SF0">
    <property type="entry name" value="PYRROLINE-5-CARBOXYLATE REDUCTASE 3"/>
    <property type="match status" value="1"/>
</dbReference>
<evidence type="ECO:0000256" key="4">
    <source>
        <dbReference type="HAMAP-Rule" id="MF_01925"/>
    </source>
</evidence>
<dbReference type="EMBL" id="CP000230">
    <property type="protein sequence ID" value="ABC24076.1"/>
    <property type="molecule type" value="Genomic_DNA"/>
</dbReference>
<feature type="binding site" evidence="6">
    <location>
        <begin position="74"/>
        <end position="77"/>
    </location>
    <ligand>
        <name>NADP(+)</name>
        <dbReference type="ChEBI" id="CHEBI:58349"/>
    </ligand>
</feature>
<comment type="catalytic activity">
    <reaction evidence="4">
        <text>L-proline + NAD(+) = (S)-1-pyrroline-5-carboxylate + NADH + 2 H(+)</text>
        <dbReference type="Rhea" id="RHEA:14105"/>
        <dbReference type="ChEBI" id="CHEBI:15378"/>
        <dbReference type="ChEBI" id="CHEBI:17388"/>
        <dbReference type="ChEBI" id="CHEBI:57540"/>
        <dbReference type="ChEBI" id="CHEBI:57945"/>
        <dbReference type="ChEBI" id="CHEBI:60039"/>
        <dbReference type="EC" id="1.5.1.2"/>
    </reaction>
</comment>
<evidence type="ECO:0000313" key="9">
    <source>
        <dbReference type="EMBL" id="ABC24076.1"/>
    </source>
</evidence>
<dbReference type="EC" id="1.5.1.2" evidence="4 5"/>
<dbReference type="eggNOG" id="COG0345">
    <property type="taxonomic scope" value="Bacteria"/>
</dbReference>
<keyword evidence="10" id="KW-1185">Reference proteome</keyword>
<dbReference type="InterPro" id="IPR000304">
    <property type="entry name" value="Pyrroline-COOH_reductase"/>
</dbReference>
<comment type="catalytic activity">
    <reaction evidence="4">
        <text>L-proline + NADP(+) = (S)-1-pyrroline-5-carboxylate + NADPH + 2 H(+)</text>
        <dbReference type="Rhea" id="RHEA:14109"/>
        <dbReference type="ChEBI" id="CHEBI:15378"/>
        <dbReference type="ChEBI" id="CHEBI:17388"/>
        <dbReference type="ChEBI" id="CHEBI:57783"/>
        <dbReference type="ChEBI" id="CHEBI:58349"/>
        <dbReference type="ChEBI" id="CHEBI:60039"/>
        <dbReference type="EC" id="1.5.1.2"/>
    </reaction>
</comment>
<keyword evidence="3 4" id="KW-0560">Oxidoreductase</keyword>
<dbReference type="Pfam" id="PF03807">
    <property type="entry name" value="F420_oxidored"/>
    <property type="match status" value="1"/>
</dbReference>
<comment type="pathway">
    <text evidence="4">Amino-acid biosynthesis; L-proline biosynthesis; L-proline from L-glutamate 5-semialdehyde: step 1/1.</text>
</comment>
<protein>
    <recommendedName>
        <fullName evidence="4 5">Pyrroline-5-carboxylate reductase</fullName>
        <shortName evidence="4">P5C reductase</shortName>
        <shortName evidence="4">P5CR</shortName>
        <ecNumber evidence="4 5">1.5.1.2</ecNumber>
    </recommendedName>
    <alternativeName>
        <fullName evidence="4">PCA reductase</fullName>
    </alternativeName>
</protein>
<dbReference type="SUPFAM" id="SSF51735">
    <property type="entry name" value="NAD(P)-binding Rossmann-fold domains"/>
    <property type="match status" value="1"/>
</dbReference>
<dbReference type="SUPFAM" id="SSF48179">
    <property type="entry name" value="6-phosphogluconate dehydrogenase C-terminal domain-like"/>
    <property type="match status" value="1"/>
</dbReference>
<feature type="binding site" evidence="6">
    <location>
        <begin position="18"/>
        <end position="23"/>
    </location>
    <ligand>
        <name>NADP(+)</name>
        <dbReference type="ChEBI" id="CHEBI:58349"/>
    </ligand>
</feature>
<dbReference type="UniPathway" id="UPA00098">
    <property type="reaction ID" value="UER00361"/>
</dbReference>
<dbReference type="PhylomeDB" id="Q2RP69"/>
<feature type="domain" description="Pyrroline-5-carboxylate reductase dimerisation" evidence="8">
    <location>
        <begin position="167"/>
        <end position="272"/>
    </location>
</feature>
<dbReference type="Proteomes" id="UP000001929">
    <property type="component" value="Chromosome"/>
</dbReference>
<evidence type="ECO:0000259" key="7">
    <source>
        <dbReference type="Pfam" id="PF03807"/>
    </source>
</evidence>
<keyword evidence="4" id="KW-0641">Proline biosynthesis</keyword>
<dbReference type="PIRSF" id="PIRSF000193">
    <property type="entry name" value="Pyrrol-5-carb_rd"/>
    <property type="match status" value="1"/>
</dbReference>
<feature type="domain" description="Pyrroline-5-carboxylate reductase catalytic N-terminal" evidence="7">
    <location>
        <begin position="17"/>
        <end position="103"/>
    </location>
</feature>
<keyword evidence="4" id="KW-0028">Amino-acid biosynthesis</keyword>
<dbReference type="PANTHER" id="PTHR11645">
    <property type="entry name" value="PYRROLINE-5-CARBOXYLATE REDUCTASE"/>
    <property type="match status" value="1"/>
</dbReference>
<dbReference type="GO" id="GO:0004735">
    <property type="term" value="F:pyrroline-5-carboxylate reductase activity"/>
    <property type="evidence" value="ECO:0007669"/>
    <property type="project" value="UniProtKB-UniRule"/>
</dbReference>
<dbReference type="PATRIC" id="fig|269796.9.peg.3399"/>
<evidence type="ECO:0000256" key="6">
    <source>
        <dbReference type="PIRSR" id="PIRSR000193-1"/>
    </source>
</evidence>
<sequence>MGCLTTDTPLAGVSLLLLGCGKMGGALLNGWLGRGLEPSAVHVVDPLADLPAGVTRLTAEQAVALPPPDVCLVAIKPQVVPEVLPAYAPLAQAGTVFLSVAAGKTIDGLSGLLGGDAAVVRAMPNTPAAVGRGASVLCANARVPAPTRALCETLMAAVGTVEWVDDESLIDAVTALSGGGPAYVFLLVECLAEAGRANGLPADLAMRLARSTVAGSGALLDGSAEDAATLRKNVTSHKGTTAAALAVLMAEDALQPMVTRAIAAAAERSRELAS</sequence>
<gene>
    <name evidence="4" type="primary">proC</name>
    <name evidence="9" type="ordered locus">Rru_A3281</name>
</gene>
<dbReference type="EnsemblBacteria" id="ABC24076">
    <property type="protein sequence ID" value="ABC24076"/>
    <property type="gene ID" value="Rru_A3281"/>
</dbReference>
<dbReference type="InterPro" id="IPR008927">
    <property type="entry name" value="6-PGluconate_DH-like_C_sf"/>
</dbReference>
<organism evidence="9 10">
    <name type="scientific">Rhodospirillum rubrum (strain ATCC 11170 / ATH 1.1.1 / DSM 467 / LMG 4362 / NCIMB 8255 / S1)</name>
    <dbReference type="NCBI Taxonomy" id="269796"/>
    <lineage>
        <taxon>Bacteria</taxon>
        <taxon>Pseudomonadati</taxon>
        <taxon>Pseudomonadota</taxon>
        <taxon>Alphaproteobacteria</taxon>
        <taxon>Rhodospirillales</taxon>
        <taxon>Rhodospirillaceae</taxon>
        <taxon>Rhodospirillum</taxon>
    </lineage>
</organism>
<dbReference type="NCBIfam" id="TIGR00112">
    <property type="entry name" value="proC"/>
    <property type="match status" value="1"/>
</dbReference>
<dbReference type="KEGG" id="rru:Rru_A3281"/>
<proteinExistence type="inferred from homology"/>
<dbReference type="STRING" id="269796.Rru_A3281"/>
<dbReference type="HOGENOM" id="CLU_042344_0_1_5"/>
<reference evidence="9 10" key="1">
    <citation type="journal article" date="2011" name="Stand. Genomic Sci.">
        <title>Complete genome sequence of Rhodospirillum rubrum type strain (S1).</title>
        <authorList>
            <person name="Munk A.C."/>
            <person name="Copeland A."/>
            <person name="Lucas S."/>
            <person name="Lapidus A."/>
            <person name="Del Rio T.G."/>
            <person name="Barry K."/>
            <person name="Detter J.C."/>
            <person name="Hammon N."/>
            <person name="Israni S."/>
            <person name="Pitluck S."/>
            <person name="Brettin T."/>
            <person name="Bruce D."/>
            <person name="Han C."/>
            <person name="Tapia R."/>
            <person name="Gilna P."/>
            <person name="Schmutz J."/>
            <person name="Larimer F."/>
            <person name="Land M."/>
            <person name="Kyrpides N.C."/>
            <person name="Mavromatis K."/>
            <person name="Richardson P."/>
            <person name="Rohde M."/>
            <person name="Goker M."/>
            <person name="Klenk H.P."/>
            <person name="Zhang Y."/>
            <person name="Roberts G.P."/>
            <person name="Reslewic S."/>
            <person name="Schwartz D.C."/>
        </authorList>
    </citation>
    <scope>NUCLEOTIDE SEQUENCE [LARGE SCALE GENOMIC DNA]</scope>
    <source>
        <strain evidence="10">ATCC 11170 / ATH 1.1.1 / DSM 467 / LMG 4362 / NCIMB 8255 / S1</strain>
    </source>
</reference>